<sequence>MDYEILEKHVYLEEEFILFRKYEHCNEIC</sequence>
<dbReference type="EMBL" id="LR134384">
    <property type="protein sequence ID" value="VEH15766.1"/>
    <property type="molecule type" value="Genomic_DNA"/>
</dbReference>
<evidence type="ECO:0000313" key="1">
    <source>
        <dbReference type="EMBL" id="VEH15766.1"/>
    </source>
</evidence>
<gene>
    <name evidence="1" type="ORF">NCTC13071_01776</name>
</gene>
<proteinExistence type="predicted"/>
<dbReference type="AlphaFoldDB" id="A0A448L733"/>
<name>A0A448L733_9BACT</name>
<reference evidence="1 2" key="1">
    <citation type="submission" date="2018-12" db="EMBL/GenBank/DDBJ databases">
        <authorList>
            <consortium name="Pathogen Informatics"/>
        </authorList>
    </citation>
    <scope>NUCLEOTIDE SEQUENCE [LARGE SCALE GENOMIC DNA]</scope>
    <source>
        <strain evidence="1 2">NCTC13071</strain>
    </source>
</reference>
<organism evidence="1 2">
    <name type="scientific">Segatella oris</name>
    <dbReference type="NCBI Taxonomy" id="28135"/>
    <lineage>
        <taxon>Bacteria</taxon>
        <taxon>Pseudomonadati</taxon>
        <taxon>Bacteroidota</taxon>
        <taxon>Bacteroidia</taxon>
        <taxon>Bacteroidales</taxon>
        <taxon>Prevotellaceae</taxon>
        <taxon>Segatella</taxon>
    </lineage>
</organism>
<protein>
    <submittedName>
        <fullName evidence="1">Uncharacterized protein</fullName>
    </submittedName>
</protein>
<dbReference type="KEGG" id="poc:NCTC13071_01776"/>
<accession>A0A448L733</accession>
<evidence type="ECO:0000313" key="2">
    <source>
        <dbReference type="Proteomes" id="UP000274578"/>
    </source>
</evidence>
<dbReference type="Proteomes" id="UP000274578">
    <property type="component" value="Chromosome 1"/>
</dbReference>